<keyword evidence="3" id="KW-1185">Reference proteome</keyword>
<proteinExistence type="predicted"/>
<accession>A0A1I6NQG7</accession>
<dbReference type="RefSeq" id="WP_091832000.1">
    <property type="nucleotide sequence ID" value="NZ_FPAA01000001.1"/>
</dbReference>
<sequence length="110" mass="13136">MIFRKRVYRIQGREAENFQRFFNQYVYPIQAKYGAKLTGYWLDESEKEVTAIWQYASLSHYKEIERHVSADPLTKRAKEEGIRQGLDLDDLSIEEEFIAQHHHEEAQSEV</sequence>
<reference evidence="3" key="1">
    <citation type="submission" date="2016-10" db="EMBL/GenBank/DDBJ databases">
        <authorList>
            <person name="Varghese N."/>
            <person name="Submissions S."/>
        </authorList>
    </citation>
    <scope>NUCLEOTIDE SEQUENCE [LARGE SCALE GENOMIC DNA]</scope>
    <source>
        <strain evidence="3">DSM 45789</strain>
    </source>
</reference>
<name>A0A1I6NQG7_9BACL</name>
<organism evidence="2 3">
    <name type="scientific">Marininema halotolerans</name>
    <dbReference type="NCBI Taxonomy" id="1155944"/>
    <lineage>
        <taxon>Bacteria</taxon>
        <taxon>Bacillati</taxon>
        <taxon>Bacillota</taxon>
        <taxon>Bacilli</taxon>
        <taxon>Bacillales</taxon>
        <taxon>Thermoactinomycetaceae</taxon>
        <taxon>Marininema</taxon>
    </lineage>
</organism>
<protein>
    <submittedName>
        <fullName evidence="2">NIPSNAP protein</fullName>
    </submittedName>
</protein>
<dbReference type="AlphaFoldDB" id="A0A1I6NQG7"/>
<feature type="domain" description="NIPSNAP" evidence="1">
    <location>
        <begin position="6"/>
        <end position="77"/>
    </location>
</feature>
<dbReference type="Gene3D" id="3.30.70.100">
    <property type="match status" value="1"/>
</dbReference>
<dbReference type="EMBL" id="FPAA01000001">
    <property type="protein sequence ID" value="SFS30125.1"/>
    <property type="molecule type" value="Genomic_DNA"/>
</dbReference>
<dbReference type="InterPro" id="IPR011008">
    <property type="entry name" value="Dimeric_a/b-barrel"/>
</dbReference>
<dbReference type="SUPFAM" id="SSF54909">
    <property type="entry name" value="Dimeric alpha+beta barrel"/>
    <property type="match status" value="1"/>
</dbReference>
<dbReference type="Proteomes" id="UP000198660">
    <property type="component" value="Unassembled WGS sequence"/>
</dbReference>
<gene>
    <name evidence="2" type="ORF">SAMN05444972_10115</name>
</gene>
<dbReference type="Pfam" id="PF07978">
    <property type="entry name" value="NIPSNAP"/>
    <property type="match status" value="1"/>
</dbReference>
<evidence type="ECO:0000259" key="1">
    <source>
        <dbReference type="Pfam" id="PF07978"/>
    </source>
</evidence>
<dbReference type="InterPro" id="IPR012577">
    <property type="entry name" value="NIPSNAP"/>
</dbReference>
<dbReference type="OrthoDB" id="9816289at2"/>
<evidence type="ECO:0000313" key="2">
    <source>
        <dbReference type="EMBL" id="SFS30125.1"/>
    </source>
</evidence>
<evidence type="ECO:0000313" key="3">
    <source>
        <dbReference type="Proteomes" id="UP000198660"/>
    </source>
</evidence>